<evidence type="ECO:0000313" key="2">
    <source>
        <dbReference type="EMBL" id="UTZ34902.1"/>
    </source>
</evidence>
<protein>
    <submittedName>
        <fullName evidence="2">Uncharacterized protein</fullName>
    </submittedName>
</protein>
<geneLocation type="plasmid" evidence="2 3">
    <name>unnamed1</name>
</geneLocation>
<sequence length="130" mass="14457">MKIMNFRKISMGVLTAISTSFSAAASIDVCSSPSELHVQKMQKYEMSEVPSLLHDCGLDAIFNASGIFDIFNDFKASIPSMDLLCGYSTKDITDWYGIPSDYEYDVGVEVGYDLNHDFLKGGDEFFSSFE</sequence>
<dbReference type="EMBL" id="CP050472">
    <property type="protein sequence ID" value="UTZ34902.1"/>
    <property type="molecule type" value="Genomic_DNA"/>
</dbReference>
<proteinExistence type="predicted"/>
<accession>A0ABY5IPJ1</accession>
<keyword evidence="1" id="KW-0732">Signal</keyword>
<organism evidence="2 3">
    <name type="scientific">Vibrio campbellii</name>
    <dbReference type="NCBI Taxonomy" id="680"/>
    <lineage>
        <taxon>Bacteria</taxon>
        <taxon>Pseudomonadati</taxon>
        <taxon>Pseudomonadota</taxon>
        <taxon>Gammaproteobacteria</taxon>
        <taxon>Vibrionales</taxon>
        <taxon>Vibrionaceae</taxon>
        <taxon>Vibrio</taxon>
    </lineage>
</organism>
<name>A0ABY5IPJ1_9VIBR</name>
<evidence type="ECO:0000313" key="3">
    <source>
        <dbReference type="Proteomes" id="UP001059912"/>
    </source>
</evidence>
<dbReference type="Proteomes" id="UP001059912">
    <property type="component" value="Plasmid unnamed1"/>
</dbReference>
<gene>
    <name evidence="2" type="ORF">HB762_26945</name>
</gene>
<feature type="signal peptide" evidence="1">
    <location>
        <begin position="1"/>
        <end position="25"/>
    </location>
</feature>
<dbReference type="RefSeq" id="WP_255904846.1">
    <property type="nucleotide sequence ID" value="NZ_CP050472.1"/>
</dbReference>
<keyword evidence="2" id="KW-0614">Plasmid</keyword>
<reference evidence="2" key="1">
    <citation type="submission" date="2020-03" db="EMBL/GenBank/DDBJ databases">
        <title>Five strains of Vibrio campbellii isolated from Mariana Trench.</title>
        <authorList>
            <person name="Liang J."/>
            <person name="Zhang X.-H."/>
        </authorList>
    </citation>
    <scope>NUCLEOTIDE SEQUENCE</scope>
    <source>
        <strain evidence="2">LJC013</strain>
        <plasmid evidence="2">unnamed1</plasmid>
    </source>
</reference>
<evidence type="ECO:0000256" key="1">
    <source>
        <dbReference type="SAM" id="SignalP"/>
    </source>
</evidence>
<feature type="chain" id="PRO_5047548150" evidence="1">
    <location>
        <begin position="26"/>
        <end position="130"/>
    </location>
</feature>
<keyword evidence="3" id="KW-1185">Reference proteome</keyword>